<gene>
    <name evidence="2" type="ORF">SAMN05877842_102153</name>
</gene>
<keyword evidence="3" id="KW-1185">Reference proteome</keyword>
<dbReference type="EMBL" id="OBQC01000002">
    <property type="protein sequence ID" value="SOC36202.1"/>
    <property type="molecule type" value="Genomic_DNA"/>
</dbReference>
<feature type="transmembrane region" description="Helical" evidence="1">
    <location>
        <begin position="12"/>
        <end position="31"/>
    </location>
</feature>
<dbReference type="Proteomes" id="UP000219252">
    <property type="component" value="Unassembled WGS sequence"/>
</dbReference>
<evidence type="ECO:0000256" key="1">
    <source>
        <dbReference type="SAM" id="Phobius"/>
    </source>
</evidence>
<protein>
    <submittedName>
        <fullName evidence="2">Uncharacterized protein</fullName>
    </submittedName>
</protein>
<sequence>MFNYIRNENGSSFLLVIILLFVSLTFLGYYIHSFQSQLFIYNSLEFANVRATINLLAEIFSS</sequence>
<proteinExistence type="predicted"/>
<organism evidence="2 3">
    <name type="scientific">Ureibacillus acetophenoni</name>
    <dbReference type="NCBI Taxonomy" id="614649"/>
    <lineage>
        <taxon>Bacteria</taxon>
        <taxon>Bacillati</taxon>
        <taxon>Bacillota</taxon>
        <taxon>Bacilli</taxon>
        <taxon>Bacillales</taxon>
        <taxon>Caryophanaceae</taxon>
        <taxon>Ureibacillus</taxon>
    </lineage>
</organism>
<accession>A0A285U2Z0</accession>
<dbReference type="AlphaFoldDB" id="A0A285U2Z0"/>
<name>A0A285U2Z0_9BACL</name>
<evidence type="ECO:0000313" key="2">
    <source>
        <dbReference type="EMBL" id="SOC36202.1"/>
    </source>
</evidence>
<dbReference type="OrthoDB" id="2737542at2"/>
<keyword evidence="1" id="KW-0812">Transmembrane</keyword>
<keyword evidence="1" id="KW-1133">Transmembrane helix</keyword>
<evidence type="ECO:0000313" key="3">
    <source>
        <dbReference type="Proteomes" id="UP000219252"/>
    </source>
</evidence>
<keyword evidence="1" id="KW-0472">Membrane</keyword>
<reference evidence="3" key="1">
    <citation type="submission" date="2017-08" db="EMBL/GenBank/DDBJ databases">
        <authorList>
            <person name="Varghese N."/>
            <person name="Submissions S."/>
        </authorList>
    </citation>
    <scope>NUCLEOTIDE SEQUENCE [LARGE SCALE GENOMIC DNA]</scope>
    <source>
        <strain evidence="3">JC23</strain>
    </source>
</reference>